<evidence type="ECO:0000313" key="1">
    <source>
        <dbReference type="EMBL" id="MDI5962603.1"/>
    </source>
</evidence>
<organism evidence="2">
    <name type="scientific">Streptantibioticus silvisoli</name>
    <dbReference type="NCBI Taxonomy" id="2705255"/>
    <lineage>
        <taxon>Bacteria</taxon>
        <taxon>Bacillati</taxon>
        <taxon>Actinomycetota</taxon>
        <taxon>Actinomycetes</taxon>
        <taxon>Kitasatosporales</taxon>
        <taxon>Streptomycetaceae</taxon>
        <taxon>Streptantibioticus</taxon>
    </lineage>
</organism>
<dbReference type="Pfam" id="PF11338">
    <property type="entry name" value="DUF3140"/>
    <property type="match status" value="1"/>
</dbReference>
<dbReference type="Proteomes" id="UP001156398">
    <property type="component" value="Unassembled WGS sequence"/>
</dbReference>
<dbReference type="RefSeq" id="WP_271318721.1">
    <property type="nucleotide sequence ID" value="NZ_JAAGKO020000007.1"/>
</dbReference>
<accession>A0AA90GWL8</accession>
<comment type="caution">
    <text evidence="2">The sequence shown here is derived from an EMBL/GenBank/DDBJ whole genome shotgun (WGS) entry which is preliminary data.</text>
</comment>
<evidence type="ECO:0000313" key="3">
    <source>
        <dbReference type="Proteomes" id="UP001156398"/>
    </source>
</evidence>
<gene>
    <name evidence="1" type="ORF">POF43_007740</name>
    <name evidence="2" type="ORF">POF50_007725</name>
</gene>
<dbReference type="EMBL" id="JABXJJ020000008">
    <property type="protein sequence ID" value="MDI5969234.1"/>
    <property type="molecule type" value="Genomic_DNA"/>
</dbReference>
<keyword evidence="3" id="KW-1185">Reference proteome</keyword>
<reference evidence="2 3" key="1">
    <citation type="submission" date="2023-05" db="EMBL/GenBank/DDBJ databases">
        <title>Streptantibioticus silvisoli sp. nov., acidotolerant actinomycetes 1 from pine litter.</title>
        <authorList>
            <person name="Swiecimska M."/>
            <person name="Golinska P."/>
            <person name="Sangal V."/>
            <person name="Wachnowicz B."/>
            <person name="Goodfellow M."/>
        </authorList>
    </citation>
    <scope>NUCLEOTIDE SEQUENCE</scope>
    <source>
        <strain evidence="2">SL13</strain>
        <strain evidence="1 3">SL54</strain>
    </source>
</reference>
<name>A0AA90GWL8_9ACTN</name>
<dbReference type="EMBL" id="JAAGKO020000007">
    <property type="protein sequence ID" value="MDI5962603.1"/>
    <property type="molecule type" value="Genomic_DNA"/>
</dbReference>
<evidence type="ECO:0000313" key="2">
    <source>
        <dbReference type="EMBL" id="MDI5969234.1"/>
    </source>
</evidence>
<sequence length="103" mass="11193">MTDTPDGISVLELDALWEEFHQVVNMTSMELGAWLGALPDGTDTGEGERVLAILHKRRADLTGEDISTMYAVVDQVEADPDGTDPDIRRGELMALGHDPTKTA</sequence>
<dbReference type="InterPro" id="IPR021487">
    <property type="entry name" value="DUF3140"/>
</dbReference>
<dbReference type="AlphaFoldDB" id="A0AA90GWL8"/>
<proteinExistence type="predicted"/>
<protein>
    <submittedName>
        <fullName evidence="2">DUF3140 domain-containing protein</fullName>
    </submittedName>
</protein>